<dbReference type="EMBL" id="JAPDMQ010000242">
    <property type="protein sequence ID" value="KAK0529477.1"/>
    <property type="molecule type" value="Genomic_DNA"/>
</dbReference>
<name>A0AAN6GA13_9BASI</name>
<keyword evidence="4" id="KW-1185">Reference proteome</keyword>
<feature type="signal peptide" evidence="2">
    <location>
        <begin position="1"/>
        <end position="20"/>
    </location>
</feature>
<dbReference type="Proteomes" id="UP001176521">
    <property type="component" value="Unassembled WGS sequence"/>
</dbReference>
<protein>
    <submittedName>
        <fullName evidence="3">Uncharacterized protein</fullName>
    </submittedName>
</protein>
<organism evidence="3 4">
    <name type="scientific">Tilletia horrida</name>
    <dbReference type="NCBI Taxonomy" id="155126"/>
    <lineage>
        <taxon>Eukaryota</taxon>
        <taxon>Fungi</taxon>
        <taxon>Dikarya</taxon>
        <taxon>Basidiomycota</taxon>
        <taxon>Ustilaginomycotina</taxon>
        <taxon>Exobasidiomycetes</taxon>
        <taxon>Tilletiales</taxon>
        <taxon>Tilletiaceae</taxon>
        <taxon>Tilletia</taxon>
    </lineage>
</organism>
<reference evidence="3" key="1">
    <citation type="journal article" date="2023" name="PhytoFront">
        <title>Draft Genome Resources of Seven Strains of Tilletia horrida, Causal Agent of Kernel Smut of Rice.</title>
        <authorList>
            <person name="Khanal S."/>
            <person name="Antony Babu S."/>
            <person name="Zhou X.G."/>
        </authorList>
    </citation>
    <scope>NUCLEOTIDE SEQUENCE</scope>
    <source>
        <strain evidence="3">TX3</strain>
    </source>
</reference>
<accession>A0AAN6GA13</accession>
<evidence type="ECO:0000313" key="4">
    <source>
        <dbReference type="Proteomes" id="UP001176521"/>
    </source>
</evidence>
<feature type="chain" id="PRO_5042815105" evidence="2">
    <location>
        <begin position="21"/>
        <end position="396"/>
    </location>
</feature>
<keyword evidence="2" id="KW-0732">Signal</keyword>
<comment type="caution">
    <text evidence="3">The sequence shown here is derived from an EMBL/GenBank/DDBJ whole genome shotgun (WGS) entry which is preliminary data.</text>
</comment>
<feature type="region of interest" description="Disordered" evidence="1">
    <location>
        <begin position="148"/>
        <end position="170"/>
    </location>
</feature>
<evidence type="ECO:0000256" key="1">
    <source>
        <dbReference type="SAM" id="MobiDB-lite"/>
    </source>
</evidence>
<proteinExistence type="predicted"/>
<gene>
    <name evidence="3" type="ORF">OC842_004227</name>
</gene>
<feature type="compositionally biased region" description="Low complexity" evidence="1">
    <location>
        <begin position="148"/>
        <end position="169"/>
    </location>
</feature>
<dbReference type="AlphaFoldDB" id="A0AAN6GA13"/>
<sequence length="396" mass="39901">MRLSASILAASLFLASGAMATHEQDAANHKRFVVARRALPPINILGGLVGGANPQAQGGASNAPTRGPISLGNGQGLLARDPLVGSAVPGLSGLTSSLNLNKVVGNSKKVLPVAGALARSEHDELAERAPLAGGLPLVGSLASALPLGNGAQQQQQQQQGNGAPQSNQAPKMIPVSSLKQRSPLGGGVPSLGGLTSELGLNSKGKTDSLLPVSLGSRSLGADGALIARTVQDATKTLNAAKNKLSGLFTSQGGAVKPVASKQVLIKTFEQVTTEVGRVTNQLTALKLAPAAAAGSNSEVAARDLTLPGLLSDLISTLNSLLGVLEPPVEQLLGDLLGAVADALKPYAGELITNLNNLLLTVEGIVQTLGLQLGPVLQPVLDLVQNLASALGLNLSN</sequence>
<evidence type="ECO:0000313" key="3">
    <source>
        <dbReference type="EMBL" id="KAK0529477.1"/>
    </source>
</evidence>
<evidence type="ECO:0000256" key="2">
    <source>
        <dbReference type="SAM" id="SignalP"/>
    </source>
</evidence>